<reference evidence="1" key="1">
    <citation type="submission" date="2023-07" db="EMBL/GenBank/DDBJ databases">
        <title>Sorghum-associated microbial communities from plants grown in Nebraska, USA.</title>
        <authorList>
            <person name="Schachtman D."/>
        </authorList>
    </citation>
    <scope>NUCLEOTIDE SEQUENCE</scope>
    <source>
        <strain evidence="1">1457</strain>
    </source>
</reference>
<dbReference type="Gene3D" id="3.40.50.720">
    <property type="entry name" value="NAD(P)-binding Rossmann-like Domain"/>
    <property type="match status" value="1"/>
</dbReference>
<dbReference type="InterPro" id="IPR036291">
    <property type="entry name" value="NAD(P)-bd_dom_sf"/>
</dbReference>
<dbReference type="EMBL" id="JAVDSW010000006">
    <property type="protein sequence ID" value="MDR6704897.1"/>
    <property type="molecule type" value="Genomic_DNA"/>
</dbReference>
<accession>A0AAW8M0P0</accession>
<comment type="caution">
    <text evidence="1">The sequence shown here is derived from an EMBL/GenBank/DDBJ whole genome shotgun (WGS) entry which is preliminary data.</text>
</comment>
<gene>
    <name evidence="1" type="ORF">J2W61_004772</name>
</gene>
<name>A0AAW8M0P0_AGRTU</name>
<sequence length="75" mass="8423">MIDDVRQVALDYHCHPEQITLTDINSVVHAERNNPVLPNMRRFAHRTDDRKLAEVIAGADIFLGLSTPAVFKPDG</sequence>
<evidence type="ECO:0000313" key="1">
    <source>
        <dbReference type="EMBL" id="MDR6704897.1"/>
    </source>
</evidence>
<evidence type="ECO:0000313" key="2">
    <source>
        <dbReference type="Proteomes" id="UP001265315"/>
    </source>
</evidence>
<dbReference type="AlphaFoldDB" id="A0AAW8M0P0"/>
<dbReference type="RefSeq" id="WP_111820917.1">
    <property type="nucleotide sequence ID" value="NZ_JAGIPM010000007.1"/>
</dbReference>
<dbReference type="SUPFAM" id="SSF51735">
    <property type="entry name" value="NAD(P)-binding Rossmann-fold domains"/>
    <property type="match status" value="1"/>
</dbReference>
<organism evidence="1 2">
    <name type="scientific">Agrobacterium tumefaciens</name>
    <dbReference type="NCBI Taxonomy" id="358"/>
    <lineage>
        <taxon>Bacteria</taxon>
        <taxon>Pseudomonadati</taxon>
        <taxon>Pseudomonadota</taxon>
        <taxon>Alphaproteobacteria</taxon>
        <taxon>Hyphomicrobiales</taxon>
        <taxon>Rhizobiaceae</taxon>
        <taxon>Rhizobium/Agrobacterium group</taxon>
        <taxon>Agrobacterium</taxon>
        <taxon>Agrobacterium tumefaciens complex</taxon>
    </lineage>
</organism>
<protein>
    <submittedName>
        <fullName evidence="1">Malic enzyme</fullName>
    </submittedName>
</protein>
<proteinExistence type="predicted"/>
<dbReference type="Proteomes" id="UP001265315">
    <property type="component" value="Unassembled WGS sequence"/>
</dbReference>